<dbReference type="EMBL" id="SNRW01034590">
    <property type="protein sequence ID" value="KAA6355455.1"/>
    <property type="molecule type" value="Genomic_DNA"/>
</dbReference>
<name>A0A5J4TDB6_9EUKA</name>
<accession>A0A5J4TDB6</accession>
<comment type="caution">
    <text evidence="1">The sequence shown here is derived from an EMBL/GenBank/DDBJ whole genome shotgun (WGS) entry which is preliminary data.</text>
</comment>
<organism evidence="1 2">
    <name type="scientific">Streblomastix strix</name>
    <dbReference type="NCBI Taxonomy" id="222440"/>
    <lineage>
        <taxon>Eukaryota</taxon>
        <taxon>Metamonada</taxon>
        <taxon>Preaxostyla</taxon>
        <taxon>Oxymonadida</taxon>
        <taxon>Streblomastigidae</taxon>
        <taxon>Streblomastix</taxon>
    </lineage>
</organism>
<sequence length="121" mass="14315">MRMKNQIQIVKIIKLQEDVDYLLQDVVILYPDEPINMNNLNLIVEIINLDEDVVYLHQDVEIMYPDVLIYVDIINWQEDVVYLLLDVVTLNPDVLILDEEFYFNNGYYQLGRRSCLSTQGC</sequence>
<evidence type="ECO:0000313" key="1">
    <source>
        <dbReference type="EMBL" id="KAA6355455.1"/>
    </source>
</evidence>
<reference evidence="1 2" key="1">
    <citation type="submission" date="2019-03" db="EMBL/GenBank/DDBJ databases">
        <title>Single cell metagenomics reveals metabolic interactions within the superorganism composed of flagellate Streblomastix strix and complex community of Bacteroidetes bacteria on its surface.</title>
        <authorList>
            <person name="Treitli S.C."/>
            <person name="Kolisko M."/>
            <person name="Husnik F."/>
            <person name="Keeling P."/>
            <person name="Hampl V."/>
        </authorList>
    </citation>
    <scope>NUCLEOTIDE SEQUENCE [LARGE SCALE GENOMIC DNA]</scope>
    <source>
        <strain evidence="1">ST1C</strain>
    </source>
</reference>
<dbReference type="AlphaFoldDB" id="A0A5J4TDB6"/>
<proteinExistence type="predicted"/>
<gene>
    <name evidence="1" type="ORF">EZS28_049018</name>
</gene>
<evidence type="ECO:0000313" key="2">
    <source>
        <dbReference type="Proteomes" id="UP000324800"/>
    </source>
</evidence>
<protein>
    <submittedName>
        <fullName evidence="1">Uncharacterized protein</fullName>
    </submittedName>
</protein>
<dbReference type="Proteomes" id="UP000324800">
    <property type="component" value="Unassembled WGS sequence"/>
</dbReference>